<gene>
    <name evidence="6" type="ORF">rosag_18490</name>
</gene>
<evidence type="ECO:0000256" key="2">
    <source>
        <dbReference type="ARBA" id="ARBA00012438"/>
    </source>
</evidence>
<dbReference type="InterPro" id="IPR004358">
    <property type="entry name" value="Sig_transdc_His_kin-like_C"/>
</dbReference>
<dbReference type="InterPro" id="IPR003594">
    <property type="entry name" value="HATPase_dom"/>
</dbReference>
<sequence length="214" mass="21723">MQGLLDLLRATPLDAEQSAHVAALGDAAAAMLRLVEDALTLARLEAGGEDAAEAAAVAPRALLEDAARTLAPLAAARGLTCDVEVADDAPATVVLPADRVRQVLLNLGGNAVKYTRRGGVRLRARGDGGDLALDVIDTGPGFTDAQRARLFRAWDRLDAADDASPVGGSGLGLVLAQALTARLGGRLEVASVHGQGSTFTLRLPAAPPAATLGG</sequence>
<dbReference type="PRINTS" id="PR00344">
    <property type="entry name" value="BCTRLSENSOR"/>
</dbReference>
<name>A0AA37Q937_9BACT</name>
<dbReference type="InterPro" id="IPR036890">
    <property type="entry name" value="HATPase_C_sf"/>
</dbReference>
<keyword evidence="3" id="KW-0808">Transferase</keyword>
<dbReference type="Proteomes" id="UP001161325">
    <property type="component" value="Unassembled WGS sequence"/>
</dbReference>
<evidence type="ECO:0000313" key="6">
    <source>
        <dbReference type="EMBL" id="GLC25336.1"/>
    </source>
</evidence>
<proteinExistence type="predicted"/>
<reference evidence="6" key="1">
    <citation type="submission" date="2022-08" db="EMBL/GenBank/DDBJ databases">
        <title>Draft genome sequencing of Roseisolibacter agri AW1220.</title>
        <authorList>
            <person name="Tobiishi Y."/>
            <person name="Tonouchi A."/>
        </authorList>
    </citation>
    <scope>NUCLEOTIDE SEQUENCE</scope>
    <source>
        <strain evidence="6">AW1220</strain>
    </source>
</reference>
<comment type="catalytic activity">
    <reaction evidence="1">
        <text>ATP + protein L-histidine = ADP + protein N-phospho-L-histidine.</text>
        <dbReference type="EC" id="2.7.13.3"/>
    </reaction>
</comment>
<dbReference type="PANTHER" id="PTHR43047:SF72">
    <property type="entry name" value="OSMOSENSING HISTIDINE PROTEIN KINASE SLN1"/>
    <property type="match status" value="1"/>
</dbReference>
<dbReference type="Gene3D" id="3.30.565.10">
    <property type="entry name" value="Histidine kinase-like ATPase, C-terminal domain"/>
    <property type="match status" value="1"/>
</dbReference>
<dbReference type="InterPro" id="IPR005467">
    <property type="entry name" value="His_kinase_dom"/>
</dbReference>
<organism evidence="6 7">
    <name type="scientific">Roseisolibacter agri</name>
    <dbReference type="NCBI Taxonomy" id="2014610"/>
    <lineage>
        <taxon>Bacteria</taxon>
        <taxon>Pseudomonadati</taxon>
        <taxon>Gemmatimonadota</taxon>
        <taxon>Gemmatimonadia</taxon>
        <taxon>Gemmatimonadales</taxon>
        <taxon>Gemmatimonadaceae</taxon>
        <taxon>Roseisolibacter</taxon>
    </lineage>
</organism>
<keyword evidence="4" id="KW-0418">Kinase</keyword>
<dbReference type="PANTHER" id="PTHR43047">
    <property type="entry name" value="TWO-COMPONENT HISTIDINE PROTEIN KINASE"/>
    <property type="match status" value="1"/>
</dbReference>
<evidence type="ECO:0000313" key="7">
    <source>
        <dbReference type="Proteomes" id="UP001161325"/>
    </source>
</evidence>
<protein>
    <recommendedName>
        <fullName evidence="2">histidine kinase</fullName>
        <ecNumber evidence="2">2.7.13.3</ecNumber>
    </recommendedName>
</protein>
<evidence type="ECO:0000256" key="3">
    <source>
        <dbReference type="ARBA" id="ARBA00022679"/>
    </source>
</evidence>
<dbReference type="EC" id="2.7.13.3" evidence="2"/>
<dbReference type="Pfam" id="PF02518">
    <property type="entry name" value="HATPase_c"/>
    <property type="match status" value="1"/>
</dbReference>
<dbReference type="AlphaFoldDB" id="A0AA37Q937"/>
<dbReference type="EMBL" id="BRXS01000003">
    <property type="protein sequence ID" value="GLC25336.1"/>
    <property type="molecule type" value="Genomic_DNA"/>
</dbReference>
<evidence type="ECO:0000259" key="5">
    <source>
        <dbReference type="PROSITE" id="PS50109"/>
    </source>
</evidence>
<dbReference type="GO" id="GO:0009927">
    <property type="term" value="F:histidine phosphotransfer kinase activity"/>
    <property type="evidence" value="ECO:0007669"/>
    <property type="project" value="TreeGrafter"/>
</dbReference>
<dbReference type="SMART" id="SM00387">
    <property type="entry name" value="HATPase_c"/>
    <property type="match status" value="1"/>
</dbReference>
<dbReference type="GO" id="GO:0000155">
    <property type="term" value="F:phosphorelay sensor kinase activity"/>
    <property type="evidence" value="ECO:0007669"/>
    <property type="project" value="TreeGrafter"/>
</dbReference>
<dbReference type="GO" id="GO:0005886">
    <property type="term" value="C:plasma membrane"/>
    <property type="evidence" value="ECO:0007669"/>
    <property type="project" value="TreeGrafter"/>
</dbReference>
<feature type="domain" description="Histidine kinase" evidence="5">
    <location>
        <begin position="1"/>
        <end position="207"/>
    </location>
</feature>
<keyword evidence="7" id="KW-1185">Reference proteome</keyword>
<evidence type="ECO:0000256" key="4">
    <source>
        <dbReference type="ARBA" id="ARBA00022777"/>
    </source>
</evidence>
<dbReference type="SUPFAM" id="SSF55874">
    <property type="entry name" value="ATPase domain of HSP90 chaperone/DNA topoisomerase II/histidine kinase"/>
    <property type="match status" value="1"/>
</dbReference>
<accession>A0AA37Q937</accession>
<comment type="caution">
    <text evidence="6">The sequence shown here is derived from an EMBL/GenBank/DDBJ whole genome shotgun (WGS) entry which is preliminary data.</text>
</comment>
<evidence type="ECO:0000256" key="1">
    <source>
        <dbReference type="ARBA" id="ARBA00000085"/>
    </source>
</evidence>
<dbReference type="PROSITE" id="PS50109">
    <property type="entry name" value="HIS_KIN"/>
    <property type="match status" value="1"/>
</dbReference>